<feature type="binding site" evidence="3">
    <location>
        <position position="249"/>
    </location>
    <ligand>
        <name>substrate</name>
    </ligand>
</feature>
<sequence length="338" mass="36134">MRWSRILQTVDVHCAGEIGRVITGGMPLIPGDTMAAKLAHINEVDDSLRRFLCSEPRAAANHSFVLIPPACHPEADFGLIVLQTDQAHAMSGSNSMCAVTAILETGMMEMKEPETIVVLDTAAGLVKATATCQDGKVTGVSLDMPPSFVAEMDAEIDTKEWGRVTYDLCYGGVFYALVDVEQVDLAIVPENARTLAEIGTALRDQIAGQTTIVHPEIPEVHGLAYVMFRSREADGAMRHCTTLTPARADRSPCGTGTNSTVAVLHAKEEVKPGDQITTRSIIGGEFSAELTGEAQIGPYAGSCVRVSGQCWIYGMSQIGLDPTDPFPHGFILSDTWGG</sequence>
<evidence type="ECO:0000313" key="5">
    <source>
        <dbReference type="EMBL" id="CUH71848.1"/>
    </source>
</evidence>
<dbReference type="Pfam" id="PF05544">
    <property type="entry name" value="Pro_racemase"/>
    <property type="match status" value="1"/>
</dbReference>
<dbReference type="SUPFAM" id="SSF54506">
    <property type="entry name" value="Diaminopimelate epimerase-like"/>
    <property type="match status" value="1"/>
</dbReference>
<dbReference type="AlphaFoldDB" id="A0A0P1FPA4"/>
<evidence type="ECO:0000313" key="7">
    <source>
        <dbReference type="Proteomes" id="UP000051887"/>
    </source>
</evidence>
<proteinExistence type="inferred from homology"/>
<dbReference type="PANTHER" id="PTHR33442:SF5">
    <property type="entry name" value="BIFUNCTIONAL TRANS-3-HYDROXY-L-PROLINE DEHYDRATASE_2-EPIMERASE"/>
    <property type="match status" value="1"/>
</dbReference>
<feature type="binding site" evidence="3">
    <location>
        <position position="83"/>
    </location>
    <ligand>
        <name>substrate</name>
    </ligand>
</feature>
<comment type="similarity">
    <text evidence="1">Belongs to the proline racemase family.</text>
</comment>
<keyword evidence="5" id="KW-0413">Isomerase</keyword>
<dbReference type="InterPro" id="IPR008794">
    <property type="entry name" value="Pro_racemase_fam"/>
</dbReference>
<feature type="binding site" evidence="3">
    <location>
        <begin position="92"/>
        <end position="93"/>
    </location>
    <ligand>
        <name>substrate</name>
    </ligand>
</feature>
<dbReference type="Proteomes" id="UP000051887">
    <property type="component" value="Unassembled WGS sequence"/>
</dbReference>
<reference evidence="5 7" key="1">
    <citation type="submission" date="2015-09" db="EMBL/GenBank/DDBJ databases">
        <authorList>
            <consortium name="Swine Surveillance"/>
        </authorList>
    </citation>
    <scope>NUCLEOTIDE SEQUENCE [LARGE SCALE GENOMIC DNA]</scope>
    <source>
        <strain evidence="5 7">5120</strain>
    </source>
</reference>
<dbReference type="EMBL" id="CYSC01000027">
    <property type="protein sequence ID" value="CUH71848.1"/>
    <property type="molecule type" value="Genomic_DNA"/>
</dbReference>
<feature type="binding site" evidence="3">
    <location>
        <begin position="254"/>
        <end position="255"/>
    </location>
    <ligand>
        <name>substrate</name>
    </ligand>
</feature>
<name>A0A0P1FPA4_9RHOB</name>
<evidence type="ECO:0000313" key="6">
    <source>
        <dbReference type="Proteomes" id="UP000051086"/>
    </source>
</evidence>
<dbReference type="Gene3D" id="3.10.310.10">
    <property type="entry name" value="Diaminopimelate Epimerase, Chain A, domain 1"/>
    <property type="match status" value="2"/>
</dbReference>
<reference evidence="4 6" key="2">
    <citation type="submission" date="2015-09" db="EMBL/GenBank/DDBJ databases">
        <authorList>
            <person name="Rodrigo-Torres L."/>
            <person name="Arahal D.R."/>
        </authorList>
    </citation>
    <scope>NUCLEOTIDE SEQUENCE [LARGE SCALE GENOMIC DNA]</scope>
    <source>
        <strain evidence="4 6">CECT 5118</strain>
    </source>
</reference>
<evidence type="ECO:0000313" key="4">
    <source>
        <dbReference type="EMBL" id="CUH70222.1"/>
    </source>
</evidence>
<organism evidence="5 7">
    <name type="scientific">Thalassovita autumnalis</name>
    <dbReference type="NCBI Taxonomy" id="2072972"/>
    <lineage>
        <taxon>Bacteria</taxon>
        <taxon>Pseudomonadati</taxon>
        <taxon>Pseudomonadota</taxon>
        <taxon>Alphaproteobacteria</taxon>
        <taxon>Rhodobacterales</taxon>
        <taxon>Roseobacteraceae</taxon>
        <taxon>Thalassovita</taxon>
    </lineage>
</organism>
<evidence type="ECO:0000256" key="3">
    <source>
        <dbReference type="PIRSR" id="PIRSR029792-2"/>
    </source>
</evidence>
<feature type="active site" description="Proton acceptor" evidence="2">
    <location>
        <position position="91"/>
    </location>
</feature>
<dbReference type="RefSeq" id="WP_058243114.1">
    <property type="nucleotide sequence ID" value="NZ_CYSB01000048.1"/>
</dbReference>
<dbReference type="EC" id="5.1.1.4" evidence="5"/>
<dbReference type="OrthoDB" id="181267at2"/>
<dbReference type="PANTHER" id="PTHR33442">
    <property type="entry name" value="TRANS-3-HYDROXY-L-PROLINE DEHYDRATASE"/>
    <property type="match status" value="1"/>
</dbReference>
<evidence type="ECO:0000256" key="2">
    <source>
        <dbReference type="PIRSR" id="PIRSR029792-1"/>
    </source>
</evidence>
<accession>A0A0P1FPA4</accession>
<gene>
    <name evidence="4" type="ORF">TL5118_04197</name>
    <name evidence="5" type="ORF">TL5120_01640</name>
</gene>
<dbReference type="GO" id="GO:0047580">
    <property type="term" value="F:4-hydroxyproline epimerase activity"/>
    <property type="evidence" value="ECO:0007669"/>
    <property type="project" value="TreeGrafter"/>
</dbReference>
<feature type="active site" description="Proton donor" evidence="2">
    <location>
        <position position="253"/>
    </location>
</feature>
<dbReference type="GO" id="GO:0018112">
    <property type="term" value="F:proline racemase activity"/>
    <property type="evidence" value="ECO:0007669"/>
    <property type="project" value="UniProtKB-EC"/>
</dbReference>
<keyword evidence="6" id="KW-1185">Reference proteome</keyword>
<dbReference type="SFLD" id="SFLDS00028">
    <property type="entry name" value="Proline_Racemase"/>
    <property type="match status" value="1"/>
</dbReference>
<dbReference type="EMBL" id="CYSB01000048">
    <property type="protein sequence ID" value="CUH70222.1"/>
    <property type="molecule type" value="Genomic_DNA"/>
</dbReference>
<evidence type="ECO:0000256" key="1">
    <source>
        <dbReference type="ARBA" id="ARBA00007529"/>
    </source>
</evidence>
<dbReference type="PIRSF" id="PIRSF029792">
    <property type="entry name" value="Pro_racemase"/>
    <property type="match status" value="1"/>
</dbReference>
<protein>
    <submittedName>
        <fullName evidence="5">Proline racemase</fullName>
        <ecNumber evidence="5">5.1.1.4</ecNumber>
    </submittedName>
</protein>
<dbReference type="Proteomes" id="UP000051086">
    <property type="component" value="Unassembled WGS sequence"/>
</dbReference>